<evidence type="ECO:0000313" key="1">
    <source>
        <dbReference type="EMBL" id="KAH6927506.1"/>
    </source>
</evidence>
<comment type="caution">
    <text evidence="1">The sequence shown here is derived from an EMBL/GenBank/DDBJ whole genome shotgun (WGS) entry which is preliminary data.</text>
</comment>
<name>A0ACB7S0C8_HYAAI</name>
<accession>A0ACB7S0C8</accession>
<keyword evidence="2" id="KW-1185">Reference proteome</keyword>
<proteinExistence type="predicted"/>
<dbReference type="EMBL" id="CM023486">
    <property type="protein sequence ID" value="KAH6927506.1"/>
    <property type="molecule type" value="Genomic_DNA"/>
</dbReference>
<sequence>MVVGEEGDDDFSAPHQAWRYPFSTGKGCMGRNTGQHGSDISASEKDVETEKINSALANPLEAKQWILTRWEGQRFELDWKKTEGKNTSLPSFVELSRRRTDDVSWPSFVVARRSLLCFVLPAFSCSLAPRLGNPLFSERGCPVLGVSSVLLEVARVHGALRCGP</sequence>
<protein>
    <submittedName>
        <fullName evidence="1">Uncharacterized protein</fullName>
    </submittedName>
</protein>
<organism evidence="1 2">
    <name type="scientific">Hyalomma asiaticum</name>
    <name type="common">Tick</name>
    <dbReference type="NCBI Taxonomy" id="266040"/>
    <lineage>
        <taxon>Eukaryota</taxon>
        <taxon>Metazoa</taxon>
        <taxon>Ecdysozoa</taxon>
        <taxon>Arthropoda</taxon>
        <taxon>Chelicerata</taxon>
        <taxon>Arachnida</taxon>
        <taxon>Acari</taxon>
        <taxon>Parasitiformes</taxon>
        <taxon>Ixodida</taxon>
        <taxon>Ixodoidea</taxon>
        <taxon>Ixodidae</taxon>
        <taxon>Hyalomminae</taxon>
        <taxon>Hyalomma</taxon>
    </lineage>
</organism>
<evidence type="ECO:0000313" key="2">
    <source>
        <dbReference type="Proteomes" id="UP000821845"/>
    </source>
</evidence>
<dbReference type="Proteomes" id="UP000821845">
    <property type="component" value="Chromosome 6"/>
</dbReference>
<reference evidence="1" key="1">
    <citation type="submission" date="2020-05" db="EMBL/GenBank/DDBJ databases">
        <title>Large-scale comparative analyses of tick genomes elucidate their genetic diversity and vector capacities.</title>
        <authorList>
            <person name="Jia N."/>
            <person name="Wang J."/>
            <person name="Shi W."/>
            <person name="Du L."/>
            <person name="Sun Y."/>
            <person name="Zhan W."/>
            <person name="Jiang J."/>
            <person name="Wang Q."/>
            <person name="Zhang B."/>
            <person name="Ji P."/>
            <person name="Sakyi L.B."/>
            <person name="Cui X."/>
            <person name="Yuan T."/>
            <person name="Jiang B."/>
            <person name="Yang W."/>
            <person name="Lam T.T.-Y."/>
            <person name="Chang Q."/>
            <person name="Ding S."/>
            <person name="Wang X."/>
            <person name="Zhu J."/>
            <person name="Ruan X."/>
            <person name="Zhao L."/>
            <person name="Wei J."/>
            <person name="Que T."/>
            <person name="Du C."/>
            <person name="Cheng J."/>
            <person name="Dai P."/>
            <person name="Han X."/>
            <person name="Huang E."/>
            <person name="Gao Y."/>
            <person name="Liu J."/>
            <person name="Shao H."/>
            <person name="Ye R."/>
            <person name="Li L."/>
            <person name="Wei W."/>
            <person name="Wang X."/>
            <person name="Wang C."/>
            <person name="Yang T."/>
            <person name="Huo Q."/>
            <person name="Li W."/>
            <person name="Guo W."/>
            <person name="Chen H."/>
            <person name="Zhou L."/>
            <person name="Ni X."/>
            <person name="Tian J."/>
            <person name="Zhou Y."/>
            <person name="Sheng Y."/>
            <person name="Liu T."/>
            <person name="Pan Y."/>
            <person name="Xia L."/>
            <person name="Li J."/>
            <person name="Zhao F."/>
            <person name="Cao W."/>
        </authorList>
    </citation>
    <scope>NUCLEOTIDE SEQUENCE</scope>
    <source>
        <strain evidence="1">Hyas-2018</strain>
    </source>
</reference>
<gene>
    <name evidence="1" type="ORF">HPB50_004917</name>
</gene>